<dbReference type="PANTHER" id="PTHR48051:SF1">
    <property type="entry name" value="RAS SUPPRESSOR PROTEIN 1"/>
    <property type="match status" value="1"/>
</dbReference>
<evidence type="ECO:0000313" key="5">
    <source>
        <dbReference type="EMBL" id="CAK0791381.1"/>
    </source>
</evidence>
<feature type="binding site" evidence="3">
    <location>
        <position position="247"/>
    </location>
    <ligand>
        <name>ATP</name>
        <dbReference type="ChEBI" id="CHEBI:30616"/>
    </ligand>
</feature>
<proteinExistence type="predicted"/>
<keyword evidence="3" id="KW-0547">Nucleotide-binding</keyword>
<dbReference type="PROSITE" id="PS51450">
    <property type="entry name" value="LRR"/>
    <property type="match status" value="1"/>
</dbReference>
<reference evidence="5" key="1">
    <citation type="submission" date="2023-10" db="EMBL/GenBank/DDBJ databases">
        <authorList>
            <person name="Chen Y."/>
            <person name="Shah S."/>
            <person name="Dougan E. K."/>
            <person name="Thang M."/>
            <person name="Chan C."/>
        </authorList>
    </citation>
    <scope>NUCLEOTIDE SEQUENCE [LARGE SCALE GENOMIC DNA]</scope>
</reference>
<dbReference type="InterPro" id="IPR050216">
    <property type="entry name" value="LRR_domain-containing"/>
</dbReference>
<keyword evidence="6" id="KW-1185">Reference proteome</keyword>
<dbReference type="InterPro" id="IPR032675">
    <property type="entry name" value="LRR_dom_sf"/>
</dbReference>
<accession>A0ABN9PJD9</accession>
<organism evidence="5 6">
    <name type="scientific">Prorocentrum cordatum</name>
    <dbReference type="NCBI Taxonomy" id="2364126"/>
    <lineage>
        <taxon>Eukaryota</taxon>
        <taxon>Sar</taxon>
        <taxon>Alveolata</taxon>
        <taxon>Dinophyceae</taxon>
        <taxon>Prorocentrales</taxon>
        <taxon>Prorocentraceae</taxon>
        <taxon>Prorocentrum</taxon>
    </lineage>
</organism>
<dbReference type="PANTHER" id="PTHR48051">
    <property type="match status" value="1"/>
</dbReference>
<dbReference type="Gene3D" id="3.30.200.20">
    <property type="entry name" value="Phosphorylase Kinase, domain 1"/>
    <property type="match status" value="1"/>
</dbReference>
<dbReference type="PROSITE" id="PS00107">
    <property type="entry name" value="PROTEIN_KINASE_ATP"/>
    <property type="match status" value="1"/>
</dbReference>
<comment type="caution">
    <text evidence="5">The sequence shown here is derived from an EMBL/GenBank/DDBJ whole genome shotgun (WGS) entry which is preliminary data.</text>
</comment>
<evidence type="ECO:0000313" key="6">
    <source>
        <dbReference type="Proteomes" id="UP001189429"/>
    </source>
</evidence>
<dbReference type="Gene3D" id="1.10.510.10">
    <property type="entry name" value="Transferase(Phosphotransferase) domain 1"/>
    <property type="match status" value="1"/>
</dbReference>
<keyword evidence="2" id="KW-0677">Repeat</keyword>
<gene>
    <name evidence="5" type="ORF">PCOR1329_LOCUS2289</name>
</gene>
<dbReference type="InterPro" id="IPR001611">
    <property type="entry name" value="Leu-rich_rpt"/>
</dbReference>
<dbReference type="Pfam" id="PF00069">
    <property type="entry name" value="Pkinase"/>
    <property type="match status" value="1"/>
</dbReference>
<name>A0ABN9PJD9_9DINO</name>
<dbReference type="SUPFAM" id="SSF56112">
    <property type="entry name" value="Protein kinase-like (PK-like)"/>
    <property type="match status" value="1"/>
</dbReference>
<keyword evidence="1" id="KW-0433">Leucine-rich repeat</keyword>
<dbReference type="SUPFAM" id="SSF52058">
    <property type="entry name" value="L domain-like"/>
    <property type="match status" value="1"/>
</dbReference>
<dbReference type="PROSITE" id="PS50011">
    <property type="entry name" value="PROTEIN_KINASE_DOM"/>
    <property type="match status" value="1"/>
</dbReference>
<protein>
    <recommendedName>
        <fullName evidence="4">Protein kinase domain-containing protein</fullName>
    </recommendedName>
</protein>
<dbReference type="Proteomes" id="UP001189429">
    <property type="component" value="Unassembled WGS sequence"/>
</dbReference>
<evidence type="ECO:0000256" key="2">
    <source>
        <dbReference type="ARBA" id="ARBA00022737"/>
    </source>
</evidence>
<feature type="domain" description="Protein kinase" evidence="4">
    <location>
        <begin position="220"/>
        <end position="469"/>
    </location>
</feature>
<evidence type="ECO:0000256" key="1">
    <source>
        <dbReference type="ARBA" id="ARBA00022614"/>
    </source>
</evidence>
<dbReference type="Gene3D" id="3.80.10.10">
    <property type="entry name" value="Ribonuclease Inhibitor"/>
    <property type="match status" value="2"/>
</dbReference>
<evidence type="ECO:0000256" key="3">
    <source>
        <dbReference type="PROSITE-ProRule" id="PRU10141"/>
    </source>
</evidence>
<sequence>MAAEEAEEAGGERALQLLRAPDVAALGRLGVLSLSGADLASLPEAIGHCSQVWRLDIGRTAIQTLPDAIASLPRLKILFAANGQFSEIPAVLARCPALRMVGFGNNRLTALNGAHLPTELQWLIAAGNQIASLPNIHLLQHVRKLMLSHNLLTCEALAPAAAIADLEMLRVAANRLEAFPDALLRHPRLSWVAVGGNPFAEAATEKALATAPPAVDYSEVSLGDKLGSGAGANVYSATWRGREVAVKEWHGDKFSDGTARGEWAANKVAGHPGHPSIVGVLGTFEVPRPGMVLEKIEGATGAAGAPPFQPFMITRDLLPAHGGKGPSFTAGAALAIARTVASACAYLHSRGVYHGDVYLHNTLVVPDGPLESSGVRDVRLSDFGAATVVDEPGFFKIEARSFGWLLQDLLDILSSTGPAAADGGGRDADVESLLQRVRRRCAAETLDGLPTFAELASELAAEVVPVPSL</sequence>
<dbReference type="EMBL" id="CAUYUJ010000570">
    <property type="protein sequence ID" value="CAK0791381.1"/>
    <property type="molecule type" value="Genomic_DNA"/>
</dbReference>
<dbReference type="InterPro" id="IPR017441">
    <property type="entry name" value="Protein_kinase_ATP_BS"/>
</dbReference>
<dbReference type="InterPro" id="IPR011009">
    <property type="entry name" value="Kinase-like_dom_sf"/>
</dbReference>
<evidence type="ECO:0000259" key="4">
    <source>
        <dbReference type="PROSITE" id="PS50011"/>
    </source>
</evidence>
<keyword evidence="3" id="KW-0067">ATP-binding</keyword>
<dbReference type="InterPro" id="IPR000719">
    <property type="entry name" value="Prot_kinase_dom"/>
</dbReference>